<dbReference type="InterPro" id="IPR005151">
    <property type="entry name" value="Tail-specific_protease"/>
</dbReference>
<dbReference type="SUPFAM" id="SSF50156">
    <property type="entry name" value="PDZ domain-like"/>
    <property type="match status" value="1"/>
</dbReference>
<dbReference type="Gene3D" id="3.30.750.44">
    <property type="match status" value="1"/>
</dbReference>
<dbReference type="Pfam" id="PF14685">
    <property type="entry name" value="PDZ_Tricorn"/>
    <property type="match status" value="1"/>
</dbReference>
<dbReference type="Gene3D" id="2.130.10.10">
    <property type="entry name" value="YVTN repeat-like/Quinoprotein amine dehydrogenase"/>
    <property type="match status" value="1"/>
</dbReference>
<keyword evidence="10" id="KW-0732">Signal</keyword>
<evidence type="ECO:0000256" key="10">
    <source>
        <dbReference type="SAM" id="SignalP"/>
    </source>
</evidence>
<dbReference type="Gene3D" id="3.90.226.10">
    <property type="entry name" value="2-enoyl-CoA Hydratase, Chain A, domain 1"/>
    <property type="match status" value="1"/>
</dbReference>
<reference evidence="13" key="1">
    <citation type="submission" date="2016-10" db="EMBL/GenBank/DDBJ databases">
        <authorList>
            <person name="Varghese N."/>
            <person name="Submissions S."/>
        </authorList>
    </citation>
    <scope>NUCLEOTIDE SEQUENCE [LARGE SCALE GENOMIC DNA]</scope>
    <source>
        <strain evidence="13">DSM 24740</strain>
    </source>
</reference>
<proteinExistence type="inferred from homology"/>
<dbReference type="GO" id="GO:0008236">
    <property type="term" value="F:serine-type peptidase activity"/>
    <property type="evidence" value="ECO:0007669"/>
    <property type="project" value="UniProtKB-UniRule"/>
</dbReference>
<dbReference type="InterPro" id="IPR028204">
    <property type="entry name" value="Tricorn_C1"/>
</dbReference>
<evidence type="ECO:0000259" key="11">
    <source>
        <dbReference type="SMART" id="SM00245"/>
    </source>
</evidence>
<dbReference type="InterPro" id="IPR012393">
    <property type="entry name" value="Tricorn_protease"/>
</dbReference>
<dbReference type="EMBL" id="FOFB01000032">
    <property type="protein sequence ID" value="SER28035.1"/>
    <property type="molecule type" value="Genomic_DNA"/>
</dbReference>
<dbReference type="InterPro" id="IPR029045">
    <property type="entry name" value="ClpP/crotonase-like_dom_sf"/>
</dbReference>
<dbReference type="AlphaFoldDB" id="A0A1H9MXA1"/>
<evidence type="ECO:0000256" key="7">
    <source>
        <dbReference type="PIRNR" id="PIRNR036421"/>
    </source>
</evidence>
<dbReference type="GO" id="GO:0005737">
    <property type="term" value="C:cytoplasm"/>
    <property type="evidence" value="ECO:0007669"/>
    <property type="project" value="UniProtKB-SubCell"/>
</dbReference>
<dbReference type="CDD" id="cd07562">
    <property type="entry name" value="Peptidase_S41_TRI"/>
    <property type="match status" value="1"/>
</dbReference>
<protein>
    <recommendedName>
        <fullName evidence="7">Tricorn protease homolog</fullName>
        <ecNumber evidence="7">3.4.21.-</ecNumber>
    </recommendedName>
</protein>
<feature type="active site" description="Charge relay system" evidence="8">
    <location>
        <position position="737"/>
    </location>
</feature>
<dbReference type="RefSeq" id="WP_245748636.1">
    <property type="nucleotide sequence ID" value="NZ_FOFB01000032.1"/>
</dbReference>
<dbReference type="Pfam" id="PF03572">
    <property type="entry name" value="Peptidase_S41"/>
    <property type="match status" value="1"/>
</dbReference>
<evidence type="ECO:0000256" key="9">
    <source>
        <dbReference type="SAM" id="MobiDB-lite"/>
    </source>
</evidence>
<feature type="compositionally biased region" description="Acidic residues" evidence="9">
    <location>
        <begin position="545"/>
        <end position="565"/>
    </location>
</feature>
<dbReference type="Pfam" id="PF26549">
    <property type="entry name" value="Tricorn_N"/>
    <property type="match status" value="1"/>
</dbReference>
<keyword evidence="3 7" id="KW-0963">Cytoplasm</keyword>
<dbReference type="Gene3D" id="2.120.10.60">
    <property type="entry name" value="Tricorn protease N-terminal domain"/>
    <property type="match status" value="1"/>
</dbReference>
<gene>
    <name evidence="12" type="ORF">SAMN05444359_13212</name>
</gene>
<feature type="domain" description="Tail specific protease" evidence="11">
    <location>
        <begin position="838"/>
        <end position="1029"/>
    </location>
</feature>
<evidence type="ECO:0000313" key="13">
    <source>
        <dbReference type="Proteomes" id="UP000199021"/>
    </source>
</evidence>
<evidence type="ECO:0000256" key="2">
    <source>
        <dbReference type="ARBA" id="ARBA00008524"/>
    </source>
</evidence>
<evidence type="ECO:0000256" key="3">
    <source>
        <dbReference type="ARBA" id="ARBA00022490"/>
    </source>
</evidence>
<dbReference type="PIRSF" id="PIRSF036421">
    <property type="entry name" value="Tricorn_protease"/>
    <property type="match status" value="1"/>
</dbReference>
<evidence type="ECO:0000256" key="5">
    <source>
        <dbReference type="ARBA" id="ARBA00022801"/>
    </source>
</evidence>
<feature type="signal peptide" evidence="10">
    <location>
        <begin position="1"/>
        <end position="21"/>
    </location>
</feature>
<dbReference type="SMART" id="SM00245">
    <property type="entry name" value="TSPc"/>
    <property type="match status" value="1"/>
</dbReference>
<dbReference type="EC" id="3.4.21.-" evidence="7"/>
<keyword evidence="6 7" id="KW-0720">Serine protease</keyword>
<dbReference type="InterPro" id="IPR036034">
    <property type="entry name" value="PDZ_sf"/>
</dbReference>
<evidence type="ECO:0000256" key="8">
    <source>
        <dbReference type="PIRSR" id="PIRSR036421-1"/>
    </source>
</evidence>
<dbReference type="Gene3D" id="2.30.42.10">
    <property type="match status" value="1"/>
</dbReference>
<keyword evidence="4 7" id="KW-0645">Protease</keyword>
<comment type="subcellular location">
    <subcellularLocation>
        <location evidence="1 7">Cytoplasm</location>
    </subcellularLocation>
</comment>
<dbReference type="InterPro" id="IPR015943">
    <property type="entry name" value="WD40/YVTN_repeat-like_dom_sf"/>
</dbReference>
<dbReference type="STRING" id="478744.SAMN05444359_13212"/>
<dbReference type="SUPFAM" id="SSF82171">
    <property type="entry name" value="DPP6 N-terminal domain-like"/>
    <property type="match status" value="1"/>
</dbReference>
<dbReference type="SUPFAM" id="SSF69304">
    <property type="entry name" value="Tricorn protease N-terminal domain"/>
    <property type="match status" value="1"/>
</dbReference>
<comment type="similarity">
    <text evidence="2 7">Belongs to the peptidase S41B family.</text>
</comment>
<keyword evidence="13" id="KW-1185">Reference proteome</keyword>
<evidence type="ECO:0000256" key="4">
    <source>
        <dbReference type="ARBA" id="ARBA00022670"/>
    </source>
</evidence>
<dbReference type="PANTHER" id="PTHR43253">
    <property type="entry name" value="TRICORN PROTEASE HOMOLOG 2-RELATED"/>
    <property type="match status" value="1"/>
</dbReference>
<dbReference type="InParanoid" id="A0A1H9MXA1"/>
<feature type="active site" description="Nucleophile" evidence="8">
    <location>
        <position position="961"/>
    </location>
</feature>
<sequence>MLHRLCLLIAACCLTSLTMQAQTRLLSSPAISQNNIAFTYAGDLWIADRNGENPRRLTIDEGIEAAPVFSPDGKTIAFTAQYDGNFDIYTVSAQGGIPKRLTWHPAQDIVRDFTPDGKKILFASTRDVFTGAFTHAFTIGLDGGKAEPLGIPTINHAVYSPDGKYLAYTPLRDRFSMWKNYRGGTISRIWVMNQSDKSVVEIPKPEGGSNDSQPQWIKDEVYFLSDRNQEFNVYRFNPASKAVTQITKFKDFPVLNLKAGGGKLIFEQAGYLNELDPATGKSTPINVTINTDIIDVRPYWVSGGENVRHAGASPSGKRIVADFRGEVLTAPVKNGDVNNLTNTSGVHETHPRWSPDGKTIAYFSDASGEYALHLFDNLRKEARAIPLSGSGFYAFPHWSPDSKKIAFVDNGRAFYVLDVESGMVKKVDEDTFYFPGDFRDLFGSWSKDSRWLAYSKITETNFEQAFIYNLSTGESKTVSDPLANVTDPTFDASGKYLYLSASTDAGPVINWFQQSSNDMRITNDIYLLTLQRDEVSPLIRRNDLEEIEEEDEEETGEEEEEDDDSITIDFDGLETRIVHLPIGNGNFYNLESAKDGELLYISRTDAGTSMHRYSLSEREDKELMPANWFEVTGDGKHLFVGSRGQWGVTSVGNPSPKDLKSPDAYGMKVKIEPLKEFPNIFNEMWRVNRDYFYDPGMHGVDWDAMKKKYEVFLPHVKTRPDLYRVMEWMGSELGVGHHRFGSRGTRLNNPPRVGGGLLGADFEVANNRYRITKIYGGLNWNGNLRSPLTEPGVNVETGEYILAVDGEEVSGNDNLYRFFEEKANRLVELKVGPNADGSGARTVTVTPVSNEYGLRNRDWVEGNIAKVDEATNGQVAYVYVPNTGGGGFQYFKRYFFPQVNKKAIIVDERFNGGGQIADYYIEHLMRPYQNSWTYRYGKDQHAPVASIQGPKVLLTDETAGSGGDLFPYLWRKNNLGPIIGKRTWGGLVGVLGYPEFIDGGSVTAPNVGFWDKDGYRVENEGVAPDIEVEQFPAEVMAGKDPQLERAIAEILKSLKANPVVEPKRPPFEKRGSAKY</sequence>
<accession>A0A1H9MXA1</accession>
<evidence type="ECO:0000256" key="6">
    <source>
        <dbReference type="ARBA" id="ARBA00022825"/>
    </source>
</evidence>
<feature type="active site" description="Charge relay system" evidence="8">
    <location>
        <position position="1018"/>
    </location>
</feature>
<evidence type="ECO:0000256" key="1">
    <source>
        <dbReference type="ARBA" id="ARBA00004496"/>
    </source>
</evidence>
<feature type="chain" id="PRO_5011571438" description="Tricorn protease homolog" evidence="10">
    <location>
        <begin position="22"/>
        <end position="1075"/>
    </location>
</feature>
<comment type="function">
    <text evidence="7">Degrades oligopeptides.</text>
</comment>
<dbReference type="PANTHER" id="PTHR43253:SF1">
    <property type="entry name" value="TRICORN PROTEASE HOMOLOG 2-RELATED"/>
    <property type="match status" value="1"/>
</dbReference>
<dbReference type="InterPro" id="IPR029414">
    <property type="entry name" value="Tricorn_PDZ"/>
</dbReference>
<evidence type="ECO:0000313" key="12">
    <source>
        <dbReference type="EMBL" id="SER28035.1"/>
    </source>
</evidence>
<dbReference type="Proteomes" id="UP000199021">
    <property type="component" value="Unassembled WGS sequence"/>
</dbReference>
<feature type="region of interest" description="Disordered" evidence="9">
    <location>
        <begin position="541"/>
        <end position="565"/>
    </location>
</feature>
<name>A0A1H9MXA1_9BACT</name>
<dbReference type="Pfam" id="PF14684">
    <property type="entry name" value="Tricorn_C1"/>
    <property type="match status" value="1"/>
</dbReference>
<dbReference type="SUPFAM" id="SSF52096">
    <property type="entry name" value="ClpP/crotonase"/>
    <property type="match status" value="1"/>
</dbReference>
<keyword evidence="5 7" id="KW-0378">Hydrolase</keyword>
<organism evidence="12 13">
    <name type="scientific">Neolewinella agarilytica</name>
    <dbReference type="NCBI Taxonomy" id="478744"/>
    <lineage>
        <taxon>Bacteria</taxon>
        <taxon>Pseudomonadati</taxon>
        <taxon>Bacteroidota</taxon>
        <taxon>Saprospiria</taxon>
        <taxon>Saprospirales</taxon>
        <taxon>Lewinellaceae</taxon>
        <taxon>Neolewinella</taxon>
    </lineage>
</organism>
<dbReference type="GO" id="GO:0006508">
    <property type="term" value="P:proteolysis"/>
    <property type="evidence" value="ECO:0007669"/>
    <property type="project" value="UniProtKB-UniRule"/>
</dbReference>
<dbReference type="Pfam" id="PF26550">
    <property type="entry name" value="Tricorn_2nd"/>
    <property type="match status" value="1"/>
</dbReference>